<gene>
    <name evidence="11" type="primary">resE_1</name>
    <name evidence="11" type="ORF">Mgrana_00936</name>
</gene>
<dbReference type="InterPro" id="IPR003661">
    <property type="entry name" value="HisK_dim/P_dom"/>
</dbReference>
<feature type="transmembrane region" description="Helical" evidence="8">
    <location>
        <begin position="71"/>
        <end position="90"/>
    </location>
</feature>
<keyword evidence="7" id="KW-0902">Two-component regulatory system</keyword>
<keyword evidence="6 11" id="KW-0418">Kinase</keyword>
<keyword evidence="12" id="KW-1185">Reference proteome</keyword>
<evidence type="ECO:0000256" key="7">
    <source>
        <dbReference type="ARBA" id="ARBA00023012"/>
    </source>
</evidence>
<dbReference type="Pfam" id="PF00672">
    <property type="entry name" value="HAMP"/>
    <property type="match status" value="1"/>
</dbReference>
<dbReference type="CDD" id="cd00082">
    <property type="entry name" value="HisKA"/>
    <property type="match status" value="1"/>
</dbReference>
<dbReference type="PANTHER" id="PTHR43711">
    <property type="entry name" value="TWO-COMPONENT HISTIDINE KINASE"/>
    <property type="match status" value="1"/>
</dbReference>
<keyword evidence="8" id="KW-0472">Membrane</keyword>
<evidence type="ECO:0000313" key="11">
    <source>
        <dbReference type="EMBL" id="RIH93138.1"/>
    </source>
</evidence>
<dbReference type="PANTHER" id="PTHR43711:SF1">
    <property type="entry name" value="HISTIDINE KINASE 1"/>
    <property type="match status" value="1"/>
</dbReference>
<dbReference type="Pfam" id="PF00512">
    <property type="entry name" value="HisKA"/>
    <property type="match status" value="1"/>
</dbReference>
<dbReference type="CDD" id="cd16922">
    <property type="entry name" value="HATPase_EvgS-ArcB-TorS-like"/>
    <property type="match status" value="1"/>
</dbReference>
<organism evidence="11 12">
    <name type="scientific">Meiothermus granaticius NBRC 107808</name>
    <dbReference type="NCBI Taxonomy" id="1227551"/>
    <lineage>
        <taxon>Bacteria</taxon>
        <taxon>Thermotogati</taxon>
        <taxon>Deinococcota</taxon>
        <taxon>Deinococci</taxon>
        <taxon>Thermales</taxon>
        <taxon>Thermaceae</taxon>
        <taxon>Meiothermus</taxon>
    </lineage>
</organism>
<dbReference type="EMBL" id="QWLB01000009">
    <property type="protein sequence ID" value="RIH93138.1"/>
    <property type="molecule type" value="Genomic_DNA"/>
</dbReference>
<evidence type="ECO:0000259" key="10">
    <source>
        <dbReference type="PROSITE" id="PS50885"/>
    </source>
</evidence>
<evidence type="ECO:0000256" key="3">
    <source>
        <dbReference type="ARBA" id="ARBA00012438"/>
    </source>
</evidence>
<dbReference type="SUPFAM" id="SSF47384">
    <property type="entry name" value="Homodimeric domain of signal transducing histidine kinase"/>
    <property type="match status" value="1"/>
</dbReference>
<dbReference type="GO" id="GO:0000155">
    <property type="term" value="F:phosphorelay sensor kinase activity"/>
    <property type="evidence" value="ECO:0007669"/>
    <property type="project" value="InterPro"/>
</dbReference>
<accession>A0A399FA86</accession>
<dbReference type="SMART" id="SM00388">
    <property type="entry name" value="HisKA"/>
    <property type="match status" value="1"/>
</dbReference>
<keyword evidence="8" id="KW-1133">Transmembrane helix</keyword>
<keyword evidence="8" id="KW-0812">Transmembrane</keyword>
<dbReference type="Pfam" id="PF02518">
    <property type="entry name" value="HATPase_c"/>
    <property type="match status" value="1"/>
</dbReference>
<feature type="domain" description="HAMP" evidence="10">
    <location>
        <begin position="92"/>
        <end position="144"/>
    </location>
</feature>
<dbReference type="InterPro" id="IPR050736">
    <property type="entry name" value="Sensor_HK_Regulatory"/>
</dbReference>
<keyword evidence="4" id="KW-0597">Phosphoprotein</keyword>
<dbReference type="SMART" id="SM00387">
    <property type="entry name" value="HATPase_c"/>
    <property type="match status" value="1"/>
</dbReference>
<feature type="transmembrane region" description="Helical" evidence="8">
    <location>
        <begin position="12"/>
        <end position="30"/>
    </location>
</feature>
<dbReference type="GO" id="GO:0016020">
    <property type="term" value="C:membrane"/>
    <property type="evidence" value="ECO:0007669"/>
    <property type="project" value="UniProtKB-SubCell"/>
</dbReference>
<comment type="subcellular location">
    <subcellularLocation>
        <location evidence="2">Membrane</location>
    </subcellularLocation>
</comment>
<dbReference type="CDD" id="cd06225">
    <property type="entry name" value="HAMP"/>
    <property type="match status" value="1"/>
</dbReference>
<dbReference type="InterPro" id="IPR005467">
    <property type="entry name" value="His_kinase_dom"/>
</dbReference>
<dbReference type="Gene3D" id="6.10.340.10">
    <property type="match status" value="1"/>
</dbReference>
<keyword evidence="5 11" id="KW-0808">Transferase</keyword>
<dbReference type="PROSITE" id="PS50885">
    <property type="entry name" value="HAMP"/>
    <property type="match status" value="1"/>
</dbReference>
<evidence type="ECO:0000259" key="9">
    <source>
        <dbReference type="PROSITE" id="PS50109"/>
    </source>
</evidence>
<reference evidence="11 12" key="1">
    <citation type="submission" date="2018-08" db="EMBL/GenBank/DDBJ databases">
        <title>Meiothermus granaticius genome AF-68 sequencing project.</title>
        <authorList>
            <person name="Da Costa M.S."/>
            <person name="Albuquerque L."/>
            <person name="Raposo P."/>
            <person name="Froufe H.J.C."/>
            <person name="Barroso C.S."/>
            <person name="Egas C."/>
        </authorList>
    </citation>
    <scope>NUCLEOTIDE SEQUENCE [LARGE SCALE GENOMIC DNA]</scope>
    <source>
        <strain evidence="11 12">AF-68</strain>
    </source>
</reference>
<sequence length="367" mass="39903">MGEEVSLFTRLFLTYLGVILLALGGVFLVADLLSPSFYQGHVQRMVQMMGSMGLSLQADLEEGLHSTLKHALLAALPVATLLAALLAYWFSHRISRAVVQLSQGAQEIAHGRYSYRLREEGPTELAHLARQFNRLSQTLEGIERSRVELIGSVAHELRTPLAALQGYAEALADGVLPPEKIAQQITHEVQAMRHLVDDLALVSRVEAGAVELHPQPVEVDKALRESQERFAIAFAEKGVGLELNLPPQLRPVQADPLRFQQVLSNLLSNALRHTPSGGRVVLEAQSQPGGLRVCVRDTGSGIAAEHLPHLFERFYRVDAARSRKDGGSGVGLTIAKGLVEAMGGQIGLESELGKGSTFWFTLPLAKT</sequence>
<comment type="caution">
    <text evidence="11">The sequence shown here is derived from an EMBL/GenBank/DDBJ whole genome shotgun (WGS) entry which is preliminary data.</text>
</comment>
<dbReference type="Gene3D" id="3.30.565.10">
    <property type="entry name" value="Histidine kinase-like ATPase, C-terminal domain"/>
    <property type="match status" value="1"/>
</dbReference>
<dbReference type="InterPro" id="IPR036097">
    <property type="entry name" value="HisK_dim/P_sf"/>
</dbReference>
<name>A0A399FA86_9DEIN</name>
<feature type="domain" description="Histidine kinase" evidence="9">
    <location>
        <begin position="152"/>
        <end position="366"/>
    </location>
</feature>
<comment type="catalytic activity">
    <reaction evidence="1">
        <text>ATP + protein L-histidine = ADP + protein N-phospho-L-histidine.</text>
        <dbReference type="EC" id="2.7.13.3"/>
    </reaction>
</comment>
<dbReference type="Gene3D" id="1.10.287.130">
    <property type="match status" value="1"/>
</dbReference>
<evidence type="ECO:0000313" key="12">
    <source>
        <dbReference type="Proteomes" id="UP000266178"/>
    </source>
</evidence>
<dbReference type="InterPro" id="IPR004358">
    <property type="entry name" value="Sig_transdc_His_kin-like_C"/>
</dbReference>
<evidence type="ECO:0000256" key="4">
    <source>
        <dbReference type="ARBA" id="ARBA00022553"/>
    </source>
</evidence>
<evidence type="ECO:0000256" key="8">
    <source>
        <dbReference type="SAM" id="Phobius"/>
    </source>
</evidence>
<dbReference type="RefSeq" id="WP_240631251.1">
    <property type="nucleotide sequence ID" value="NZ_BJXM01000018.1"/>
</dbReference>
<evidence type="ECO:0000256" key="5">
    <source>
        <dbReference type="ARBA" id="ARBA00022679"/>
    </source>
</evidence>
<dbReference type="Proteomes" id="UP000266178">
    <property type="component" value="Unassembled WGS sequence"/>
</dbReference>
<dbReference type="PRINTS" id="PR00344">
    <property type="entry name" value="BCTRLSENSOR"/>
</dbReference>
<dbReference type="SMART" id="SM00304">
    <property type="entry name" value="HAMP"/>
    <property type="match status" value="1"/>
</dbReference>
<evidence type="ECO:0000256" key="6">
    <source>
        <dbReference type="ARBA" id="ARBA00022777"/>
    </source>
</evidence>
<dbReference type="SUPFAM" id="SSF55874">
    <property type="entry name" value="ATPase domain of HSP90 chaperone/DNA topoisomerase II/histidine kinase"/>
    <property type="match status" value="1"/>
</dbReference>
<dbReference type="InterPro" id="IPR003660">
    <property type="entry name" value="HAMP_dom"/>
</dbReference>
<protein>
    <recommendedName>
        <fullName evidence="3">histidine kinase</fullName>
        <ecNumber evidence="3">2.7.13.3</ecNumber>
    </recommendedName>
</protein>
<dbReference type="InterPro" id="IPR036890">
    <property type="entry name" value="HATPase_C_sf"/>
</dbReference>
<dbReference type="AlphaFoldDB" id="A0A399FA86"/>
<dbReference type="PROSITE" id="PS50109">
    <property type="entry name" value="HIS_KIN"/>
    <property type="match status" value="1"/>
</dbReference>
<evidence type="ECO:0000256" key="2">
    <source>
        <dbReference type="ARBA" id="ARBA00004370"/>
    </source>
</evidence>
<dbReference type="InterPro" id="IPR003594">
    <property type="entry name" value="HATPase_dom"/>
</dbReference>
<proteinExistence type="predicted"/>
<evidence type="ECO:0000256" key="1">
    <source>
        <dbReference type="ARBA" id="ARBA00000085"/>
    </source>
</evidence>
<dbReference type="EC" id="2.7.13.3" evidence="3"/>
<dbReference type="FunFam" id="3.30.565.10:FF:000006">
    <property type="entry name" value="Sensor histidine kinase WalK"/>
    <property type="match status" value="1"/>
</dbReference>
<dbReference type="SUPFAM" id="SSF158472">
    <property type="entry name" value="HAMP domain-like"/>
    <property type="match status" value="1"/>
</dbReference>